<dbReference type="InterPro" id="IPR021109">
    <property type="entry name" value="Peptidase_aspartic_dom_sf"/>
</dbReference>
<feature type="compositionally biased region" description="Basic and acidic residues" evidence="2">
    <location>
        <begin position="239"/>
        <end position="250"/>
    </location>
</feature>
<dbReference type="InterPro" id="IPR001995">
    <property type="entry name" value="Peptidase_A2_cat"/>
</dbReference>
<organism evidence="4 5">
    <name type="scientific">Mytilus coruscus</name>
    <name type="common">Sea mussel</name>
    <dbReference type="NCBI Taxonomy" id="42192"/>
    <lineage>
        <taxon>Eukaryota</taxon>
        <taxon>Metazoa</taxon>
        <taxon>Spiralia</taxon>
        <taxon>Lophotrochozoa</taxon>
        <taxon>Mollusca</taxon>
        <taxon>Bivalvia</taxon>
        <taxon>Autobranchia</taxon>
        <taxon>Pteriomorphia</taxon>
        <taxon>Mytilida</taxon>
        <taxon>Mytiloidea</taxon>
        <taxon>Mytilidae</taxon>
        <taxon>Mytilinae</taxon>
        <taxon>Mytilus</taxon>
    </lineage>
</organism>
<dbReference type="Pfam" id="PF13975">
    <property type="entry name" value="gag-asp_proteas"/>
    <property type="match status" value="1"/>
</dbReference>
<dbReference type="PROSITE" id="PS50175">
    <property type="entry name" value="ASP_PROT_RETROV"/>
    <property type="match status" value="1"/>
</dbReference>
<dbReference type="GO" id="GO:0004190">
    <property type="term" value="F:aspartic-type endopeptidase activity"/>
    <property type="evidence" value="ECO:0007669"/>
    <property type="project" value="InterPro"/>
</dbReference>
<dbReference type="GO" id="GO:0006508">
    <property type="term" value="P:proteolysis"/>
    <property type="evidence" value="ECO:0007669"/>
    <property type="project" value="InterPro"/>
</dbReference>
<feature type="region of interest" description="Disordered" evidence="2">
    <location>
        <begin position="226"/>
        <end position="250"/>
    </location>
</feature>
<protein>
    <recommendedName>
        <fullName evidence="3">Peptidase A2 domain-containing protein</fullName>
    </recommendedName>
</protein>
<keyword evidence="5" id="KW-1185">Reference proteome</keyword>
<dbReference type="AlphaFoldDB" id="A0A6J8BJ67"/>
<dbReference type="Gene3D" id="2.40.70.10">
    <property type="entry name" value="Acid Proteases"/>
    <property type="match status" value="1"/>
</dbReference>
<feature type="domain" description="Peptidase A2" evidence="3">
    <location>
        <begin position="270"/>
        <end position="285"/>
    </location>
</feature>
<evidence type="ECO:0000259" key="3">
    <source>
        <dbReference type="PROSITE" id="PS50175"/>
    </source>
</evidence>
<evidence type="ECO:0000313" key="5">
    <source>
        <dbReference type="Proteomes" id="UP000507470"/>
    </source>
</evidence>
<evidence type="ECO:0000313" key="4">
    <source>
        <dbReference type="EMBL" id="CAC5383975.1"/>
    </source>
</evidence>
<proteinExistence type="predicted"/>
<dbReference type="Proteomes" id="UP000507470">
    <property type="component" value="Unassembled WGS sequence"/>
</dbReference>
<dbReference type="OrthoDB" id="8905589at2759"/>
<sequence>MNEDRGIEFNTTIETCSDRKVGEDSQSNGDWKQDEMSANTMQLLHQQSRTLEELNNTFLQNRGTLKSDLRSTGTSTSGYTDDDFLGSFPCPKYGLRDAHDEHRDPNLCENKPFDSFQIEHTQQSIELQEELAAEHFLIGHTNLKLAYEALNRQPKTVSSALDIVVQLQHNYHATLGRDVDYNTKQRSRRVTWKYENDEEENSNDQLPLQHNQRDVIFVAIKNHFKRDCPKRSRSPSPIRRSETGDDRERRPVYKIGRGQGLFNPIQGNKVDAIVETGADVTVLSRSFANVIGLSGTIGMKACLLNAENGKEMEADMNVIAKLQLGKTEIIWQVCIAPIRDDILIGMDLLKEVDGIIMVRQSDLLIKDELIPGRSRKETDYHISRVTVATETTLEPMAETDVIGKVDCANESVGVLDPASLQNGCHTGSVLMEMKEMPDYTECLPDYLGPILVSTGDNLTSHQKQEVARLLMKFKIIFAKNYEDLASSIK</sequence>
<gene>
    <name evidence="4" type="ORF">MCOR_19663</name>
</gene>
<evidence type="ECO:0000256" key="2">
    <source>
        <dbReference type="SAM" id="MobiDB-lite"/>
    </source>
</evidence>
<keyword evidence="1" id="KW-0378">Hydrolase</keyword>
<name>A0A6J8BJ67_MYTCO</name>
<dbReference type="SUPFAM" id="SSF50630">
    <property type="entry name" value="Acid proteases"/>
    <property type="match status" value="1"/>
</dbReference>
<dbReference type="EMBL" id="CACVKT020003461">
    <property type="protein sequence ID" value="CAC5383975.1"/>
    <property type="molecule type" value="Genomic_DNA"/>
</dbReference>
<accession>A0A6J8BJ67</accession>
<evidence type="ECO:0000256" key="1">
    <source>
        <dbReference type="ARBA" id="ARBA00022801"/>
    </source>
</evidence>
<reference evidence="4 5" key="1">
    <citation type="submission" date="2020-06" db="EMBL/GenBank/DDBJ databases">
        <authorList>
            <person name="Li R."/>
            <person name="Bekaert M."/>
        </authorList>
    </citation>
    <scope>NUCLEOTIDE SEQUENCE [LARGE SCALE GENOMIC DNA]</scope>
    <source>
        <strain evidence="5">wild</strain>
    </source>
</reference>